<name>A0A9X2FTI2_9RHOB</name>
<dbReference type="Gene3D" id="3.90.1300.10">
    <property type="entry name" value="Amidase signature (AS) domain"/>
    <property type="match status" value="1"/>
</dbReference>
<dbReference type="PANTHER" id="PTHR11895">
    <property type="entry name" value="TRANSAMIDASE"/>
    <property type="match status" value="1"/>
</dbReference>
<evidence type="ECO:0000256" key="9">
    <source>
        <dbReference type="ARBA" id="ARBA00047407"/>
    </source>
</evidence>
<dbReference type="Pfam" id="PF01425">
    <property type="entry name" value="Amidase"/>
    <property type="match status" value="1"/>
</dbReference>
<dbReference type="AlphaFoldDB" id="A0A9X2FTI2"/>
<evidence type="ECO:0000256" key="3">
    <source>
        <dbReference type="ARBA" id="ARBA00012739"/>
    </source>
</evidence>
<proteinExistence type="inferred from homology"/>
<dbReference type="SUPFAM" id="SSF75304">
    <property type="entry name" value="Amidase signature (AS) enzymes"/>
    <property type="match status" value="1"/>
</dbReference>
<dbReference type="GO" id="GO:0030956">
    <property type="term" value="C:glutamyl-tRNA(Gln) amidotransferase complex"/>
    <property type="evidence" value="ECO:0007669"/>
    <property type="project" value="InterPro"/>
</dbReference>
<accession>A0A9X2FTI2</accession>
<feature type="active site" description="Charge relay system" evidence="10">
    <location>
        <position position="157"/>
    </location>
</feature>
<evidence type="ECO:0000256" key="2">
    <source>
        <dbReference type="ARBA" id="ARBA00011123"/>
    </source>
</evidence>
<comment type="catalytic activity">
    <reaction evidence="9 10">
        <text>L-glutamyl-tRNA(Gln) + L-glutamine + ATP + H2O = L-glutaminyl-tRNA(Gln) + L-glutamate + ADP + phosphate + H(+)</text>
        <dbReference type="Rhea" id="RHEA:17521"/>
        <dbReference type="Rhea" id="RHEA-COMP:9681"/>
        <dbReference type="Rhea" id="RHEA-COMP:9684"/>
        <dbReference type="ChEBI" id="CHEBI:15377"/>
        <dbReference type="ChEBI" id="CHEBI:15378"/>
        <dbReference type="ChEBI" id="CHEBI:29985"/>
        <dbReference type="ChEBI" id="CHEBI:30616"/>
        <dbReference type="ChEBI" id="CHEBI:43474"/>
        <dbReference type="ChEBI" id="CHEBI:58359"/>
        <dbReference type="ChEBI" id="CHEBI:78520"/>
        <dbReference type="ChEBI" id="CHEBI:78521"/>
        <dbReference type="ChEBI" id="CHEBI:456216"/>
        <dbReference type="EC" id="6.3.5.7"/>
    </reaction>
</comment>
<reference evidence="12" key="1">
    <citation type="submission" date="2022-06" db="EMBL/GenBank/DDBJ databases">
        <title>Limimaricola sediminis sp. nov., isolated from an intertidal sediment.</title>
        <authorList>
            <person name="Shao X."/>
        </authorList>
    </citation>
    <scope>NUCLEOTIDE SEQUENCE</scope>
    <source>
        <strain evidence="12">ASW11-118</strain>
    </source>
</reference>
<feature type="domain" description="Amidase" evidence="11">
    <location>
        <begin position="36"/>
        <end position="474"/>
    </location>
</feature>
<evidence type="ECO:0000259" key="11">
    <source>
        <dbReference type="Pfam" id="PF01425"/>
    </source>
</evidence>
<dbReference type="PANTHER" id="PTHR11895:SF151">
    <property type="entry name" value="GLUTAMYL-TRNA(GLN) AMIDOTRANSFERASE SUBUNIT A"/>
    <property type="match status" value="1"/>
</dbReference>
<dbReference type="PROSITE" id="PS00571">
    <property type="entry name" value="AMIDASES"/>
    <property type="match status" value="1"/>
</dbReference>
<dbReference type="InterPro" id="IPR020556">
    <property type="entry name" value="Amidase_CS"/>
</dbReference>
<dbReference type="InterPro" id="IPR023631">
    <property type="entry name" value="Amidase_dom"/>
</dbReference>
<feature type="active site" description="Charge relay system" evidence="10">
    <location>
        <position position="78"/>
    </location>
</feature>
<keyword evidence="13" id="KW-1185">Reference proteome</keyword>
<keyword evidence="7 10" id="KW-0067">ATP-binding</keyword>
<dbReference type="GO" id="GO:0006412">
    <property type="term" value="P:translation"/>
    <property type="evidence" value="ECO:0007669"/>
    <property type="project" value="UniProtKB-UniRule"/>
</dbReference>
<dbReference type="GO" id="GO:0005524">
    <property type="term" value="F:ATP binding"/>
    <property type="evidence" value="ECO:0007669"/>
    <property type="project" value="UniProtKB-KW"/>
</dbReference>
<gene>
    <name evidence="10 12" type="primary">gatA</name>
    <name evidence="12" type="ORF">NHG85_06385</name>
</gene>
<feature type="active site" description="Acyl-ester intermediate" evidence="10">
    <location>
        <position position="181"/>
    </location>
</feature>
<dbReference type="HAMAP" id="MF_00120">
    <property type="entry name" value="GatA"/>
    <property type="match status" value="1"/>
</dbReference>
<comment type="caution">
    <text evidence="12">The sequence shown here is derived from an EMBL/GenBank/DDBJ whole genome shotgun (WGS) entry which is preliminary data.</text>
</comment>
<organism evidence="12 13">
    <name type="scientific">Limimaricola litoreus</name>
    <dbReference type="NCBI Taxonomy" id="2955316"/>
    <lineage>
        <taxon>Bacteria</taxon>
        <taxon>Pseudomonadati</taxon>
        <taxon>Pseudomonadota</taxon>
        <taxon>Alphaproteobacteria</taxon>
        <taxon>Rhodobacterales</taxon>
        <taxon>Paracoccaceae</taxon>
        <taxon>Limimaricola</taxon>
    </lineage>
</organism>
<dbReference type="InterPro" id="IPR004412">
    <property type="entry name" value="GatA"/>
</dbReference>
<evidence type="ECO:0000256" key="1">
    <source>
        <dbReference type="ARBA" id="ARBA00008069"/>
    </source>
</evidence>
<evidence type="ECO:0000313" key="13">
    <source>
        <dbReference type="Proteomes" id="UP001139477"/>
    </source>
</evidence>
<dbReference type="InterPro" id="IPR000120">
    <property type="entry name" value="Amidase"/>
</dbReference>
<evidence type="ECO:0000256" key="4">
    <source>
        <dbReference type="ARBA" id="ARBA00014428"/>
    </source>
</evidence>
<evidence type="ECO:0000256" key="5">
    <source>
        <dbReference type="ARBA" id="ARBA00022598"/>
    </source>
</evidence>
<dbReference type="RefSeq" id="WP_253330879.1">
    <property type="nucleotide sequence ID" value="NZ_JAMYXC010000092.1"/>
</dbReference>
<evidence type="ECO:0000313" key="12">
    <source>
        <dbReference type="EMBL" id="MCP1168156.1"/>
    </source>
</evidence>
<comment type="similarity">
    <text evidence="1 10">Belongs to the amidase family. GatA subfamily.</text>
</comment>
<evidence type="ECO:0000256" key="6">
    <source>
        <dbReference type="ARBA" id="ARBA00022741"/>
    </source>
</evidence>
<evidence type="ECO:0000256" key="7">
    <source>
        <dbReference type="ARBA" id="ARBA00022840"/>
    </source>
</evidence>
<comment type="subunit">
    <text evidence="2 10">Heterotrimer of A, B and C subunits.</text>
</comment>
<keyword evidence="8 10" id="KW-0648">Protein biosynthesis</keyword>
<dbReference type="NCBIfam" id="TIGR00132">
    <property type="entry name" value="gatA"/>
    <property type="match status" value="1"/>
</dbReference>
<sequence>MTGLTKLTIAGARDALRKGEITSAELTDALNAAVDGADRLNAYAHKTPDVAAKQAQAADERLKSGDAPDLCGIPLGIKDLFCTEGTASQAASRILDGFKPQYESTVTTQLFRDGAVMLGKLNMDEFAMGSSNETSAYGAAVNPWRADDGVDLTPGGSSGGSAAAVAADLCLGATGTDTGGSIRQPAAFTGTTGIKPTYGRCSRFGIIAFASSLDQAGPMTRDVRDAAIMLRAMSGHDPKDSTSADIPVPDFEAMLTGDIRGKVIGIPREYHVDGMPGEIEALWTRGTEMLRDAGALIRDISLPHTKYALPAYYVIAPAEASSNLARYDGVRFGHRAKLAQGDGITEMYEKTRAEGFGPEVQRRIMVGTYVLSAGFYDAYYNQARKVRALIKRDFDQVFAEGVDAILTPATPSSAFGLGAMKDADPVQMYLNDVFTVTVNLAGLPGISVPTGLDHKGLPLGLQLIGRPWEEGDLLNTAYALEQAAGFVSKPAKWW</sequence>
<dbReference type="Proteomes" id="UP001139477">
    <property type="component" value="Unassembled WGS sequence"/>
</dbReference>
<dbReference type="InterPro" id="IPR036928">
    <property type="entry name" value="AS_sf"/>
</dbReference>
<protein>
    <recommendedName>
        <fullName evidence="4 10">Glutamyl-tRNA(Gln) amidotransferase subunit A</fullName>
        <shortName evidence="10">Glu-ADT subunit A</shortName>
        <ecNumber evidence="3 10">6.3.5.7</ecNumber>
    </recommendedName>
</protein>
<evidence type="ECO:0000256" key="10">
    <source>
        <dbReference type="HAMAP-Rule" id="MF_00120"/>
    </source>
</evidence>
<dbReference type="GO" id="GO:0050567">
    <property type="term" value="F:glutaminyl-tRNA synthase (glutamine-hydrolyzing) activity"/>
    <property type="evidence" value="ECO:0007669"/>
    <property type="project" value="UniProtKB-UniRule"/>
</dbReference>
<dbReference type="EMBL" id="JAMYXC010000092">
    <property type="protein sequence ID" value="MCP1168156.1"/>
    <property type="molecule type" value="Genomic_DNA"/>
</dbReference>
<evidence type="ECO:0000256" key="8">
    <source>
        <dbReference type="ARBA" id="ARBA00022917"/>
    </source>
</evidence>
<keyword evidence="5 10" id="KW-0436">Ligase</keyword>
<dbReference type="EC" id="6.3.5.7" evidence="3 10"/>
<keyword evidence="6 10" id="KW-0547">Nucleotide-binding</keyword>
<comment type="function">
    <text evidence="10">Allows the formation of correctly charged Gln-tRNA(Gln) through the transamidation of misacylated Glu-tRNA(Gln) in organisms which lack glutaminyl-tRNA synthetase. The reaction takes place in the presence of glutamine and ATP through an activated gamma-phospho-Glu-tRNA(Gln).</text>
</comment>